<dbReference type="EMBL" id="SNSC02000003">
    <property type="protein sequence ID" value="TID25997.1"/>
    <property type="molecule type" value="Genomic_DNA"/>
</dbReference>
<organism evidence="1 2">
    <name type="scientific">Venturia nashicola</name>
    <dbReference type="NCBI Taxonomy" id="86259"/>
    <lineage>
        <taxon>Eukaryota</taxon>
        <taxon>Fungi</taxon>
        <taxon>Dikarya</taxon>
        <taxon>Ascomycota</taxon>
        <taxon>Pezizomycotina</taxon>
        <taxon>Dothideomycetes</taxon>
        <taxon>Pleosporomycetidae</taxon>
        <taxon>Venturiales</taxon>
        <taxon>Venturiaceae</taxon>
        <taxon>Venturia</taxon>
    </lineage>
</organism>
<gene>
    <name evidence="1" type="ORF">E6O75_ATG03860</name>
</gene>
<dbReference type="Proteomes" id="UP000298493">
    <property type="component" value="Unassembled WGS sequence"/>
</dbReference>
<evidence type="ECO:0000313" key="1">
    <source>
        <dbReference type="EMBL" id="TID25997.1"/>
    </source>
</evidence>
<proteinExistence type="predicted"/>
<keyword evidence="2" id="KW-1185">Reference proteome</keyword>
<name>A0A4Z1P9Q6_9PEZI</name>
<comment type="caution">
    <text evidence="1">The sequence shown here is derived from an EMBL/GenBank/DDBJ whole genome shotgun (WGS) entry which is preliminary data.</text>
</comment>
<evidence type="ECO:0000313" key="2">
    <source>
        <dbReference type="Proteomes" id="UP000298493"/>
    </source>
</evidence>
<accession>A0A4Z1P9Q6</accession>
<reference evidence="1 2" key="1">
    <citation type="submission" date="2019-04" db="EMBL/GenBank/DDBJ databases">
        <title>High contiguity whole genome sequence and gene annotation resource for two Venturia nashicola isolates.</title>
        <authorList>
            <person name="Prokchorchik M."/>
            <person name="Won K."/>
            <person name="Lee Y."/>
            <person name="Choi E.D."/>
            <person name="Segonzac C."/>
            <person name="Sohn K.H."/>
        </authorList>
    </citation>
    <scope>NUCLEOTIDE SEQUENCE [LARGE SCALE GENOMIC DNA]</scope>
    <source>
        <strain evidence="1 2">PRI2</strain>
    </source>
</reference>
<dbReference type="AlphaFoldDB" id="A0A4Z1P9Q6"/>
<protein>
    <submittedName>
        <fullName evidence="1">Uncharacterized protein</fullName>
    </submittedName>
</protein>
<sequence length="150" mass="16693">MVFHISAAKSVASITVGLEKCITWMILFDVPVQVALSNSWSSVSLCLIRATWIYPLWQQCTCLTDEGMLDITAHFIEQLTVNANFFKFCKVGSLVPPVTPPILYPLKYQESKSSVGAKISQLQNFFNSGLWVVMSAKIRMPSMSTELLAP</sequence>